<evidence type="ECO:0000313" key="14">
    <source>
        <dbReference type="Proteomes" id="UP001445076"/>
    </source>
</evidence>
<evidence type="ECO:0000256" key="9">
    <source>
        <dbReference type="ARBA" id="ARBA00035284"/>
    </source>
</evidence>
<evidence type="ECO:0000256" key="4">
    <source>
        <dbReference type="ARBA" id="ARBA00022490"/>
    </source>
</evidence>
<dbReference type="InterPro" id="IPR019317">
    <property type="entry name" value="BRI3"/>
</dbReference>
<evidence type="ECO:0000256" key="11">
    <source>
        <dbReference type="ARBA" id="ARBA00046593"/>
    </source>
</evidence>
<feature type="transmembrane region" description="Helical" evidence="12">
    <location>
        <begin position="109"/>
        <end position="133"/>
    </location>
</feature>
<reference evidence="13 14" key="1">
    <citation type="journal article" date="2024" name="BMC Genomics">
        <title>Genome assembly of redclaw crayfish (Cherax quadricarinatus) provides insights into its immune adaptation and hypoxia tolerance.</title>
        <authorList>
            <person name="Liu Z."/>
            <person name="Zheng J."/>
            <person name="Li H."/>
            <person name="Fang K."/>
            <person name="Wang S."/>
            <person name="He J."/>
            <person name="Zhou D."/>
            <person name="Weng S."/>
            <person name="Chi M."/>
            <person name="Gu Z."/>
            <person name="He J."/>
            <person name="Li F."/>
            <person name="Wang M."/>
        </authorList>
    </citation>
    <scope>NUCLEOTIDE SEQUENCE [LARGE SCALE GENOMIC DNA]</scope>
    <source>
        <strain evidence="13">ZL_2023a</strain>
    </source>
</reference>
<dbReference type="AlphaFoldDB" id="A0AAW0XX06"/>
<evidence type="ECO:0000256" key="10">
    <source>
        <dbReference type="ARBA" id="ARBA00035449"/>
    </source>
</evidence>
<keyword evidence="5 12" id="KW-0812">Transmembrane</keyword>
<dbReference type="GO" id="GO:0048471">
    <property type="term" value="C:perinuclear region of cytoplasm"/>
    <property type="evidence" value="ECO:0007669"/>
    <property type="project" value="UniProtKB-SubCell"/>
</dbReference>
<dbReference type="PANTHER" id="PTHR13551:SF1">
    <property type="entry name" value="MEMBRANE PROTEIN BRI3"/>
    <property type="match status" value="1"/>
</dbReference>
<evidence type="ECO:0000256" key="6">
    <source>
        <dbReference type="ARBA" id="ARBA00022989"/>
    </source>
</evidence>
<dbReference type="Pfam" id="PF10164">
    <property type="entry name" value="BRI3"/>
    <property type="match status" value="1"/>
</dbReference>
<keyword evidence="8" id="KW-0458">Lysosome</keyword>
<keyword evidence="6 12" id="KW-1133">Transmembrane helix</keyword>
<gene>
    <name evidence="13" type="ORF">OTU49_015663</name>
</gene>
<dbReference type="GO" id="GO:0005765">
    <property type="term" value="C:lysosomal membrane"/>
    <property type="evidence" value="ECO:0007669"/>
    <property type="project" value="UniProtKB-SubCell"/>
</dbReference>
<evidence type="ECO:0000256" key="8">
    <source>
        <dbReference type="ARBA" id="ARBA00023228"/>
    </source>
</evidence>
<comment type="subcellular location">
    <subcellularLocation>
        <location evidence="2">Cytoplasm</location>
        <location evidence="2">Perinuclear region</location>
    </subcellularLocation>
    <subcellularLocation>
        <location evidence="1">Lysosome membrane</location>
        <topology evidence="1">Multi-pass membrane protein</topology>
    </subcellularLocation>
</comment>
<keyword evidence="4" id="KW-0963">Cytoplasm</keyword>
<keyword evidence="7 12" id="KW-0472">Membrane</keyword>
<evidence type="ECO:0000256" key="3">
    <source>
        <dbReference type="ARBA" id="ARBA00008090"/>
    </source>
</evidence>
<dbReference type="Proteomes" id="UP001445076">
    <property type="component" value="Unassembled WGS sequence"/>
</dbReference>
<dbReference type="EMBL" id="JARKIK010000010">
    <property type="protein sequence ID" value="KAK8749081.1"/>
    <property type="molecule type" value="Genomic_DNA"/>
</dbReference>
<sequence length="146" mass="16090">MTTLLPTPALHSHTPSFLHQLVEESAPPLDELCMTPPNQQEFATKHHHDCYVPPQPQPEVYPSQPSAPPVINIYQQPQPTVGVVVTSSAAPPGICTVCRIGKIKNSASFWSWCCCILCLPLGIIPGIIAFFYVKRQPKCNHCSYTI</sequence>
<protein>
    <recommendedName>
        <fullName evidence="9">Membrane protein BRI3</fullName>
    </recommendedName>
    <alternativeName>
        <fullName evidence="10">Brain protein I3</fullName>
    </alternativeName>
</protein>
<evidence type="ECO:0000256" key="1">
    <source>
        <dbReference type="ARBA" id="ARBA00004155"/>
    </source>
</evidence>
<dbReference type="PANTHER" id="PTHR13551">
    <property type="entry name" value="BRAIN PROTEIN I3"/>
    <property type="match status" value="1"/>
</dbReference>
<organism evidence="13 14">
    <name type="scientific">Cherax quadricarinatus</name>
    <name type="common">Australian red claw crayfish</name>
    <dbReference type="NCBI Taxonomy" id="27406"/>
    <lineage>
        <taxon>Eukaryota</taxon>
        <taxon>Metazoa</taxon>
        <taxon>Ecdysozoa</taxon>
        <taxon>Arthropoda</taxon>
        <taxon>Crustacea</taxon>
        <taxon>Multicrustacea</taxon>
        <taxon>Malacostraca</taxon>
        <taxon>Eumalacostraca</taxon>
        <taxon>Eucarida</taxon>
        <taxon>Decapoda</taxon>
        <taxon>Pleocyemata</taxon>
        <taxon>Astacidea</taxon>
        <taxon>Parastacoidea</taxon>
        <taxon>Parastacidae</taxon>
        <taxon>Cherax</taxon>
    </lineage>
</organism>
<evidence type="ECO:0000256" key="5">
    <source>
        <dbReference type="ARBA" id="ARBA00022692"/>
    </source>
</evidence>
<name>A0AAW0XX06_CHEQU</name>
<evidence type="ECO:0000256" key="7">
    <source>
        <dbReference type="ARBA" id="ARBA00023136"/>
    </source>
</evidence>
<proteinExistence type="inferred from homology"/>
<evidence type="ECO:0000256" key="2">
    <source>
        <dbReference type="ARBA" id="ARBA00004556"/>
    </source>
</evidence>
<comment type="subunit">
    <text evidence="11">Interacts with BRI3BP. Interacts with MGAT1 and IFITM3.</text>
</comment>
<accession>A0AAW0XX06</accession>
<comment type="caution">
    <text evidence="13">The sequence shown here is derived from an EMBL/GenBank/DDBJ whole genome shotgun (WGS) entry which is preliminary data.</text>
</comment>
<comment type="similarity">
    <text evidence="3">Belongs to the BRI3 family.</text>
</comment>
<evidence type="ECO:0000256" key="12">
    <source>
        <dbReference type="SAM" id="Phobius"/>
    </source>
</evidence>
<evidence type="ECO:0000313" key="13">
    <source>
        <dbReference type="EMBL" id="KAK8749081.1"/>
    </source>
</evidence>
<keyword evidence="14" id="KW-1185">Reference proteome</keyword>